<proteinExistence type="predicted"/>
<evidence type="ECO:0000313" key="2">
    <source>
        <dbReference type="EMBL" id="RXI05390.1"/>
    </source>
</evidence>
<sequence>MTSEVDLEHHSPDARPLMSNAVQMLEGNKEIAPSPFPFDHFQSPQQHLTQHSGMKQQMKTIVLISSTKPSEESERQYNNVVQNKHEI</sequence>
<dbReference type="Proteomes" id="UP000290289">
    <property type="component" value="Chromosome 2"/>
</dbReference>
<accession>A0A498KAM4</accession>
<feature type="region of interest" description="Disordered" evidence="1">
    <location>
        <begin position="67"/>
        <end position="87"/>
    </location>
</feature>
<dbReference type="AlphaFoldDB" id="A0A498KAM4"/>
<evidence type="ECO:0000313" key="3">
    <source>
        <dbReference type="Proteomes" id="UP000290289"/>
    </source>
</evidence>
<feature type="region of interest" description="Disordered" evidence="1">
    <location>
        <begin position="30"/>
        <end position="55"/>
    </location>
</feature>
<reference evidence="2 3" key="1">
    <citation type="submission" date="2018-10" db="EMBL/GenBank/DDBJ databases">
        <title>A high-quality apple genome assembly.</title>
        <authorList>
            <person name="Hu J."/>
        </authorList>
    </citation>
    <scope>NUCLEOTIDE SEQUENCE [LARGE SCALE GENOMIC DNA]</scope>
    <source>
        <strain evidence="3">cv. HFTH1</strain>
        <tissue evidence="2">Young leaf</tissue>
    </source>
</reference>
<evidence type="ECO:0000256" key="1">
    <source>
        <dbReference type="SAM" id="MobiDB-lite"/>
    </source>
</evidence>
<dbReference type="EMBL" id="RDQH01000328">
    <property type="protein sequence ID" value="RXI05390.1"/>
    <property type="molecule type" value="Genomic_DNA"/>
</dbReference>
<gene>
    <name evidence="2" type="ORF">DVH24_006647</name>
</gene>
<feature type="compositionally biased region" description="Polar residues" evidence="1">
    <location>
        <begin position="42"/>
        <end position="55"/>
    </location>
</feature>
<feature type="compositionally biased region" description="Polar residues" evidence="1">
    <location>
        <begin position="76"/>
        <end position="87"/>
    </location>
</feature>
<comment type="caution">
    <text evidence="2">The sequence shown here is derived from an EMBL/GenBank/DDBJ whole genome shotgun (WGS) entry which is preliminary data.</text>
</comment>
<keyword evidence="3" id="KW-1185">Reference proteome</keyword>
<protein>
    <submittedName>
        <fullName evidence="2">Uncharacterized protein</fullName>
    </submittedName>
</protein>
<name>A0A498KAM4_MALDO</name>
<organism evidence="2 3">
    <name type="scientific">Malus domestica</name>
    <name type="common">Apple</name>
    <name type="synonym">Pyrus malus</name>
    <dbReference type="NCBI Taxonomy" id="3750"/>
    <lineage>
        <taxon>Eukaryota</taxon>
        <taxon>Viridiplantae</taxon>
        <taxon>Streptophyta</taxon>
        <taxon>Embryophyta</taxon>
        <taxon>Tracheophyta</taxon>
        <taxon>Spermatophyta</taxon>
        <taxon>Magnoliopsida</taxon>
        <taxon>eudicotyledons</taxon>
        <taxon>Gunneridae</taxon>
        <taxon>Pentapetalae</taxon>
        <taxon>rosids</taxon>
        <taxon>fabids</taxon>
        <taxon>Rosales</taxon>
        <taxon>Rosaceae</taxon>
        <taxon>Amygdaloideae</taxon>
        <taxon>Maleae</taxon>
        <taxon>Malus</taxon>
    </lineage>
</organism>